<evidence type="ECO:0000256" key="1">
    <source>
        <dbReference type="ARBA" id="ARBA00004906"/>
    </source>
</evidence>
<evidence type="ECO:0000313" key="10">
    <source>
        <dbReference type="Proteomes" id="UP000270094"/>
    </source>
</evidence>
<protein>
    <recommendedName>
        <fullName evidence="8">RING-type domain-containing protein</fullName>
    </recommendedName>
</protein>
<dbReference type="GO" id="GO:0043130">
    <property type="term" value="F:ubiquitin binding"/>
    <property type="evidence" value="ECO:0007669"/>
    <property type="project" value="TreeGrafter"/>
</dbReference>
<dbReference type="SUPFAM" id="SSF57850">
    <property type="entry name" value="RING/U-box"/>
    <property type="match status" value="1"/>
</dbReference>
<keyword evidence="10" id="KW-1185">Reference proteome</keyword>
<dbReference type="InterPro" id="IPR002867">
    <property type="entry name" value="IBR_dom"/>
</dbReference>
<dbReference type="PANTHER" id="PTHR22770">
    <property type="entry name" value="UBIQUITIN CONJUGATING ENZYME 7 INTERACTING PROTEIN-RELATED"/>
    <property type="match status" value="1"/>
</dbReference>
<comment type="pathway">
    <text evidence="1">Protein modification; protein ubiquitination.</text>
</comment>
<evidence type="ECO:0000256" key="3">
    <source>
        <dbReference type="ARBA" id="ARBA00022723"/>
    </source>
</evidence>
<evidence type="ECO:0000313" key="9">
    <source>
        <dbReference type="EMBL" id="VDM66798.1"/>
    </source>
</evidence>
<evidence type="ECO:0000256" key="7">
    <source>
        <dbReference type="ARBA" id="ARBA00022833"/>
    </source>
</evidence>
<organism evidence="9 10">
    <name type="scientific">Strongylus vulgaris</name>
    <name type="common">Blood worm</name>
    <dbReference type="NCBI Taxonomy" id="40348"/>
    <lineage>
        <taxon>Eukaryota</taxon>
        <taxon>Metazoa</taxon>
        <taxon>Ecdysozoa</taxon>
        <taxon>Nematoda</taxon>
        <taxon>Chromadorea</taxon>
        <taxon>Rhabditida</taxon>
        <taxon>Rhabditina</taxon>
        <taxon>Rhabditomorpha</taxon>
        <taxon>Strongyloidea</taxon>
        <taxon>Strongylidae</taxon>
        <taxon>Strongylus</taxon>
    </lineage>
</organism>
<dbReference type="OrthoDB" id="61092at2759"/>
<keyword evidence="7" id="KW-0862">Zinc</keyword>
<evidence type="ECO:0000259" key="8">
    <source>
        <dbReference type="PROSITE" id="PS51873"/>
    </source>
</evidence>
<dbReference type="GO" id="GO:0071797">
    <property type="term" value="C:LUBAC complex"/>
    <property type="evidence" value="ECO:0007669"/>
    <property type="project" value="TreeGrafter"/>
</dbReference>
<evidence type="ECO:0000256" key="6">
    <source>
        <dbReference type="ARBA" id="ARBA00022786"/>
    </source>
</evidence>
<dbReference type="Proteomes" id="UP000270094">
    <property type="component" value="Unassembled WGS sequence"/>
</dbReference>
<dbReference type="InterPro" id="IPR044066">
    <property type="entry name" value="TRIAD_supradom"/>
</dbReference>
<dbReference type="GO" id="GO:0008270">
    <property type="term" value="F:zinc ion binding"/>
    <property type="evidence" value="ECO:0007669"/>
    <property type="project" value="UniProtKB-KW"/>
</dbReference>
<dbReference type="AlphaFoldDB" id="A0A3P7KE95"/>
<dbReference type="PROSITE" id="PS51873">
    <property type="entry name" value="TRIAD"/>
    <property type="match status" value="1"/>
</dbReference>
<dbReference type="InterPro" id="IPR051628">
    <property type="entry name" value="LUBAC_E3_Ligases"/>
</dbReference>
<dbReference type="GO" id="GO:0043161">
    <property type="term" value="P:proteasome-mediated ubiquitin-dependent protein catabolic process"/>
    <property type="evidence" value="ECO:0007669"/>
    <property type="project" value="TreeGrafter"/>
</dbReference>
<proteinExistence type="predicted"/>
<sequence length="117" mass="13137">MQRLEVTDGAASLKAYISKNEGKVRECPAKGCGAVIEKGEGCFHMQCSMCKIHFCWLCDFMSDTQSKVYGHLREDHGAIGAEWPAVEFVQNFGIFPRRLFGFLDADDIPDEIADDVW</sequence>
<evidence type="ECO:0000256" key="2">
    <source>
        <dbReference type="ARBA" id="ARBA00022679"/>
    </source>
</evidence>
<keyword evidence="6" id="KW-0833">Ubl conjugation pathway</keyword>
<accession>A0A3P7KE95</accession>
<dbReference type="GO" id="GO:0097039">
    <property type="term" value="P:protein linear polyubiquitination"/>
    <property type="evidence" value="ECO:0007669"/>
    <property type="project" value="TreeGrafter"/>
</dbReference>
<feature type="domain" description="RING-type" evidence="8">
    <location>
        <begin position="1"/>
        <end position="75"/>
    </location>
</feature>
<keyword evidence="3" id="KW-0479">Metal-binding</keyword>
<dbReference type="GO" id="GO:0004842">
    <property type="term" value="F:ubiquitin-protein transferase activity"/>
    <property type="evidence" value="ECO:0007669"/>
    <property type="project" value="TreeGrafter"/>
</dbReference>
<name>A0A3P7KE95_STRVU</name>
<keyword evidence="4" id="KW-0677">Repeat</keyword>
<dbReference type="Gene3D" id="1.20.120.1750">
    <property type="match status" value="1"/>
</dbReference>
<dbReference type="EMBL" id="UYYB01003748">
    <property type="protein sequence ID" value="VDM66798.1"/>
    <property type="molecule type" value="Genomic_DNA"/>
</dbReference>
<gene>
    <name evidence="9" type="ORF">SVUK_LOCUS1796</name>
</gene>
<keyword evidence="2" id="KW-0808">Transferase</keyword>
<evidence type="ECO:0000256" key="5">
    <source>
        <dbReference type="ARBA" id="ARBA00022771"/>
    </source>
</evidence>
<dbReference type="PANTHER" id="PTHR22770:SF13">
    <property type="entry name" value="RING-TYPE DOMAIN-CONTAINING PROTEIN"/>
    <property type="match status" value="1"/>
</dbReference>
<dbReference type="Pfam" id="PF01485">
    <property type="entry name" value="IBR"/>
    <property type="match status" value="1"/>
</dbReference>
<keyword evidence="5" id="KW-0863">Zinc-finger</keyword>
<evidence type="ECO:0000256" key="4">
    <source>
        <dbReference type="ARBA" id="ARBA00022737"/>
    </source>
</evidence>
<reference evidence="9 10" key="1">
    <citation type="submission" date="2018-11" db="EMBL/GenBank/DDBJ databases">
        <authorList>
            <consortium name="Pathogen Informatics"/>
        </authorList>
    </citation>
    <scope>NUCLEOTIDE SEQUENCE [LARGE SCALE GENOMIC DNA]</scope>
</reference>